<dbReference type="EMBL" id="RXHU01000082">
    <property type="protein sequence ID" value="RTE05491.1"/>
    <property type="molecule type" value="Genomic_DNA"/>
</dbReference>
<evidence type="ECO:0000313" key="2">
    <source>
        <dbReference type="Proteomes" id="UP000276128"/>
    </source>
</evidence>
<keyword evidence="2" id="KW-1185">Reference proteome</keyword>
<proteinExistence type="predicted"/>
<reference evidence="1 2" key="1">
    <citation type="submission" date="2018-12" db="EMBL/GenBank/DDBJ databases">
        <title>Bacillus ochoae sp. nov., Paenibacillus whitsoniae sp. nov., Paenibacillus spiritus sp. nov. Isolated from the Mars Exploration Rover during spacecraft assembly.</title>
        <authorList>
            <person name="Seuylemezian A."/>
            <person name="Vaishampayan P."/>
        </authorList>
    </citation>
    <scope>NUCLEOTIDE SEQUENCE [LARGE SCALE GENOMIC DNA]</scope>
    <source>
        <strain evidence="1 2">MER 54</strain>
    </source>
</reference>
<dbReference type="Pfam" id="PF20765">
    <property type="entry name" value="Phage_tail_terminator_8"/>
    <property type="match status" value="1"/>
</dbReference>
<dbReference type="InterPro" id="IPR049254">
    <property type="entry name" value="Phage_tail_terminator"/>
</dbReference>
<dbReference type="Proteomes" id="UP000276128">
    <property type="component" value="Unassembled WGS sequence"/>
</dbReference>
<dbReference type="RefSeq" id="WP_126143963.1">
    <property type="nucleotide sequence ID" value="NZ_RXHU01000082.1"/>
</dbReference>
<sequence length="146" mass="17039">MYLDSLNAIRALLKNSVPSVTTVYVDDVPANFEQPSFFIEHVHSGSEDLNFTYMQFNIQWQLVYFPPRLKSGIPDRMNQLEMAEQLRGIFTAQPYLMSPTGRVYLIDSYDGGPRGDELYISIRLHTQLQREKPTYETMQQMHLKEE</sequence>
<protein>
    <submittedName>
        <fullName evidence="1">Uncharacterized protein</fullName>
    </submittedName>
</protein>
<evidence type="ECO:0000313" key="1">
    <source>
        <dbReference type="EMBL" id="RTE05491.1"/>
    </source>
</evidence>
<dbReference type="OrthoDB" id="2063617at2"/>
<gene>
    <name evidence="1" type="ORF">EJQ19_25040</name>
</gene>
<name>A0A430J7L0_9BACL</name>
<accession>A0A430J7L0</accession>
<organism evidence="1 2">
    <name type="scientific">Paenibacillus whitsoniae</name>
    <dbReference type="NCBI Taxonomy" id="2496558"/>
    <lineage>
        <taxon>Bacteria</taxon>
        <taxon>Bacillati</taxon>
        <taxon>Bacillota</taxon>
        <taxon>Bacilli</taxon>
        <taxon>Bacillales</taxon>
        <taxon>Paenibacillaceae</taxon>
        <taxon>Paenibacillus</taxon>
    </lineage>
</organism>
<comment type="caution">
    <text evidence="1">The sequence shown here is derived from an EMBL/GenBank/DDBJ whole genome shotgun (WGS) entry which is preliminary data.</text>
</comment>
<dbReference type="AlphaFoldDB" id="A0A430J7L0"/>